<dbReference type="EMBL" id="MN740008">
    <property type="protein sequence ID" value="QHT83337.1"/>
    <property type="molecule type" value="Genomic_DNA"/>
</dbReference>
<protein>
    <submittedName>
        <fullName evidence="1">Uncharacterized protein</fullName>
    </submittedName>
</protein>
<proteinExistence type="predicted"/>
<evidence type="ECO:0000313" key="1">
    <source>
        <dbReference type="EMBL" id="QHT83337.1"/>
    </source>
</evidence>
<sequence length="246" mass="29199">MKVVFRFVNAPGFGDNIRGLITILQIQKKINFDLEVDFSHHVFSNFFVHTSNLFISNYKQYMFWDENIRNDFLMNEITTDMTISTNSYPIIEEIDEDIKMYLKKLFELKPEVKEYLKSKISNLPKEYNLFHYRLGDEVLIYNQVVNNNIYLQNFKKNIKENAVVISDSLTFKEIIFNDYENVTVFLNKPTHTGNTGNNEENIDTLVDFFLLTNAKSVNCYSIYRWISNFVFWTSIVYNVPLFNIKN</sequence>
<organism evidence="1">
    <name type="scientific">viral metagenome</name>
    <dbReference type="NCBI Taxonomy" id="1070528"/>
    <lineage>
        <taxon>unclassified sequences</taxon>
        <taxon>metagenomes</taxon>
        <taxon>organismal metagenomes</taxon>
    </lineage>
</organism>
<accession>A0A6C0HSN9</accession>
<dbReference type="AlphaFoldDB" id="A0A6C0HSN9"/>
<reference evidence="1" key="1">
    <citation type="journal article" date="2020" name="Nature">
        <title>Giant virus diversity and host interactions through global metagenomics.</title>
        <authorList>
            <person name="Schulz F."/>
            <person name="Roux S."/>
            <person name="Paez-Espino D."/>
            <person name="Jungbluth S."/>
            <person name="Walsh D.A."/>
            <person name="Denef V.J."/>
            <person name="McMahon K.D."/>
            <person name="Konstantinidis K.T."/>
            <person name="Eloe-Fadrosh E.A."/>
            <person name="Kyrpides N.C."/>
            <person name="Woyke T."/>
        </authorList>
    </citation>
    <scope>NUCLEOTIDE SEQUENCE</scope>
    <source>
        <strain evidence="1">GVMAG-M-3300023184-167</strain>
    </source>
</reference>
<name>A0A6C0HSN9_9ZZZZ</name>